<dbReference type="Pfam" id="PF13424">
    <property type="entry name" value="TPR_12"/>
    <property type="match status" value="1"/>
</dbReference>
<dbReference type="EMBL" id="CM000880">
    <property type="protein sequence ID" value="PNT78187.1"/>
    <property type="molecule type" value="Genomic_DNA"/>
</dbReference>
<dbReference type="RefSeq" id="XP_014753055.1">
    <property type="nucleotide sequence ID" value="XM_014897569.2"/>
</dbReference>
<dbReference type="ExpressionAtlas" id="A0A2K2DV77">
    <property type="expression patterns" value="baseline"/>
</dbReference>
<dbReference type="InterPro" id="IPR011990">
    <property type="entry name" value="TPR-like_helical_dom_sf"/>
</dbReference>
<evidence type="ECO:0000313" key="4">
    <source>
        <dbReference type="Proteomes" id="UP000008810"/>
    </source>
</evidence>
<name>A0A2K2DV77_BRADI</name>
<feature type="region of interest" description="Disordered" evidence="1">
    <location>
        <begin position="21"/>
        <end position="44"/>
    </location>
</feature>
<reference evidence="3" key="3">
    <citation type="submission" date="2018-08" db="UniProtKB">
        <authorList>
            <consortium name="EnsemblPlants"/>
        </authorList>
    </citation>
    <scope>IDENTIFICATION</scope>
    <source>
        <strain evidence="3">cv. Bd21</strain>
    </source>
</reference>
<organism evidence="2">
    <name type="scientific">Brachypodium distachyon</name>
    <name type="common">Purple false brome</name>
    <name type="synonym">Trachynia distachya</name>
    <dbReference type="NCBI Taxonomy" id="15368"/>
    <lineage>
        <taxon>Eukaryota</taxon>
        <taxon>Viridiplantae</taxon>
        <taxon>Streptophyta</taxon>
        <taxon>Embryophyta</taxon>
        <taxon>Tracheophyta</taxon>
        <taxon>Spermatophyta</taxon>
        <taxon>Magnoliopsida</taxon>
        <taxon>Liliopsida</taxon>
        <taxon>Poales</taxon>
        <taxon>Poaceae</taxon>
        <taxon>BOP clade</taxon>
        <taxon>Pooideae</taxon>
        <taxon>Stipodae</taxon>
        <taxon>Brachypodieae</taxon>
        <taxon>Brachypodium</taxon>
    </lineage>
</organism>
<dbReference type="Proteomes" id="UP000008810">
    <property type="component" value="Chromosome 1"/>
</dbReference>
<dbReference type="STRING" id="15368.A0A2K2DV77"/>
<dbReference type="Gramene" id="PNT78188">
    <property type="protein sequence ID" value="PNT78188"/>
    <property type="gene ID" value="BRADI_1g75080v3"/>
</dbReference>
<dbReference type="Gene3D" id="1.25.40.10">
    <property type="entry name" value="Tetratricopeptide repeat domain"/>
    <property type="match status" value="2"/>
</dbReference>
<dbReference type="EnsemblPlants" id="PNT78188">
    <property type="protein sequence ID" value="PNT78188"/>
    <property type="gene ID" value="BRADI_1g75080v3"/>
</dbReference>
<evidence type="ECO:0000313" key="2">
    <source>
        <dbReference type="EMBL" id="PNT78187.1"/>
    </source>
</evidence>
<keyword evidence="4" id="KW-1185">Reference proteome</keyword>
<dbReference type="InterPro" id="IPR019734">
    <property type="entry name" value="TPR_rpt"/>
</dbReference>
<evidence type="ECO:0000256" key="1">
    <source>
        <dbReference type="SAM" id="MobiDB-lite"/>
    </source>
</evidence>
<evidence type="ECO:0000313" key="3">
    <source>
        <dbReference type="EnsemblPlants" id="PNT78187"/>
    </source>
</evidence>
<dbReference type="SMART" id="SM00028">
    <property type="entry name" value="TPR"/>
    <property type="match status" value="6"/>
</dbReference>
<accession>A0A2K2DV77</accession>
<dbReference type="GeneID" id="100824943"/>
<dbReference type="EMBL" id="CM000880">
    <property type="protein sequence ID" value="PNT78188.1"/>
    <property type="molecule type" value="Genomic_DNA"/>
</dbReference>
<gene>
    <name evidence="3" type="primary">LOC100824943</name>
    <name evidence="2" type="ORF">BRADI_1g75080v3</name>
</gene>
<dbReference type="PANTHER" id="PTHR47459:SF3">
    <property type="entry name" value="OS03G0149400 PROTEIN"/>
    <property type="match status" value="1"/>
</dbReference>
<dbReference type="PANTHER" id="PTHR47459">
    <property type="entry name" value="KINESIN LIGHT CHAIN-RELATED"/>
    <property type="match status" value="1"/>
</dbReference>
<dbReference type="OrthoDB" id="626167at2759"/>
<dbReference type="RefSeq" id="XP_003558803.2">
    <property type="nucleotide sequence ID" value="XM_003558755.4"/>
</dbReference>
<dbReference type="Gramene" id="PNT78187">
    <property type="protein sequence ID" value="PNT78187"/>
    <property type="gene ID" value="BRADI_1g75080v3"/>
</dbReference>
<evidence type="ECO:0008006" key="5">
    <source>
        <dbReference type="Google" id="ProtNLM"/>
    </source>
</evidence>
<proteinExistence type="predicted"/>
<dbReference type="AlphaFoldDB" id="A0A2K2DV77"/>
<reference evidence="2" key="2">
    <citation type="submission" date="2017-06" db="EMBL/GenBank/DDBJ databases">
        <title>WGS assembly of Brachypodium distachyon.</title>
        <authorList>
            <consortium name="The International Brachypodium Initiative"/>
            <person name="Lucas S."/>
            <person name="Harmon-Smith M."/>
            <person name="Lail K."/>
            <person name="Tice H."/>
            <person name="Grimwood J."/>
            <person name="Bruce D."/>
            <person name="Barry K."/>
            <person name="Shu S."/>
            <person name="Lindquist E."/>
            <person name="Wang M."/>
            <person name="Pitluck S."/>
            <person name="Vogel J.P."/>
            <person name="Garvin D.F."/>
            <person name="Mockler T.C."/>
            <person name="Schmutz J."/>
            <person name="Rokhsar D."/>
            <person name="Bevan M.W."/>
        </authorList>
    </citation>
    <scope>NUCLEOTIDE SEQUENCE</scope>
    <source>
        <strain evidence="2">Bd21</strain>
    </source>
</reference>
<dbReference type="EnsemblPlants" id="PNT78187">
    <property type="protein sequence ID" value="PNT78187"/>
    <property type="gene ID" value="BRADI_1g75080v3"/>
</dbReference>
<reference evidence="2 3" key="1">
    <citation type="journal article" date="2010" name="Nature">
        <title>Genome sequencing and analysis of the model grass Brachypodium distachyon.</title>
        <authorList>
            <consortium name="International Brachypodium Initiative"/>
        </authorList>
    </citation>
    <scope>NUCLEOTIDE SEQUENCE [LARGE SCALE GENOMIC DNA]</scope>
    <source>
        <strain evidence="2">Bd21</strain>
        <strain evidence="3">cv. Bd21</strain>
    </source>
</reference>
<protein>
    <recommendedName>
        <fullName evidence="5">MalT-like TPR region domain-containing protein</fullName>
    </recommendedName>
</protein>
<dbReference type="SUPFAM" id="SSF48452">
    <property type="entry name" value="TPR-like"/>
    <property type="match status" value="2"/>
</dbReference>
<sequence length="596" mass="65624">MIRAGRRLPRRRRVITARWFPARLKPSSSPRRPSQVPTAKPRRAVTMRRLHRSLLLAVLSKPLTRHRPPLPPHPHRLPFSTGALSTVPPPPDAAQGTARARPAGLAFLETAELQESAGDHQKALDLAIKALGPLQESHGGWSLPVARALRVSGAAASRLGLLSDSLESLDAAAEIVDSLQGGGAEAATVGAAVHDELARTKTATGRLWDAVANLRRALELKVRFLDQGSAELGDAYRDVAEAYVGVLCFGEALPLCLKAVEMAEKRFGEDSEEVAKVRRILMVVYTGLGCNEEAMAQNELIRRVYERLGLDGELSLVEIDGAVIRILLGRSEDAMNDLKKVMKRANKESLERALAFVTMAKIMFSQERFSDSRRCLEIARETLDAKGYGSPDRVVGAYTEISMLYESMNEFEVSLCLMKKTLAFLEGASGMQNIKGSISARMGWLLLQTKRVDEAVPYLEKAIEKLKNCFGPVHFGLGFAYKHLGDAYLEMDQLQSAVKFFSLASDIINAAFGPKHEDSIEMIQSIANAHGLMGSYKLAMDFQERVIDAYESCGPDFSYEIREAHRLREQLKMKAEGSRSAVFPANSLPSLLTDRK</sequence>